<dbReference type="AlphaFoldDB" id="A0A6A3N593"/>
<protein>
    <submittedName>
        <fullName evidence="1">Uncharacterized protein</fullName>
    </submittedName>
</protein>
<sequence length="71" mass="7419">MAWEVSLVAMEVSLAAMEVSLMAREASSVVSKVSQVTLLSMAGARFFPFRGDITSLGAAGKWRGGVLIVSG</sequence>
<proteinExistence type="predicted"/>
<gene>
    <name evidence="1" type="ORF">PR001_g6977</name>
</gene>
<dbReference type="EMBL" id="QXFV01000339">
    <property type="protein sequence ID" value="KAE9040615.1"/>
    <property type="molecule type" value="Genomic_DNA"/>
</dbReference>
<organism evidence="1 2">
    <name type="scientific">Phytophthora rubi</name>
    <dbReference type="NCBI Taxonomy" id="129364"/>
    <lineage>
        <taxon>Eukaryota</taxon>
        <taxon>Sar</taxon>
        <taxon>Stramenopiles</taxon>
        <taxon>Oomycota</taxon>
        <taxon>Peronosporomycetes</taxon>
        <taxon>Peronosporales</taxon>
        <taxon>Peronosporaceae</taxon>
        <taxon>Phytophthora</taxon>
    </lineage>
</organism>
<dbReference type="Proteomes" id="UP000429607">
    <property type="component" value="Unassembled WGS sequence"/>
</dbReference>
<accession>A0A6A3N593</accession>
<evidence type="ECO:0000313" key="1">
    <source>
        <dbReference type="EMBL" id="KAE9040615.1"/>
    </source>
</evidence>
<reference evidence="1 2" key="1">
    <citation type="submission" date="2018-09" db="EMBL/GenBank/DDBJ databases">
        <title>Genomic investigation of the strawberry pathogen Phytophthora fragariae indicates pathogenicity is determined by transcriptional variation in three key races.</title>
        <authorList>
            <person name="Adams T.M."/>
            <person name="Armitage A.D."/>
            <person name="Sobczyk M.K."/>
            <person name="Bates H.J."/>
            <person name="Dunwell J.M."/>
            <person name="Nellist C.F."/>
            <person name="Harrison R.J."/>
        </authorList>
    </citation>
    <scope>NUCLEOTIDE SEQUENCE [LARGE SCALE GENOMIC DNA]</scope>
    <source>
        <strain evidence="1 2">SCRP249</strain>
    </source>
</reference>
<name>A0A6A3N593_9STRA</name>
<comment type="caution">
    <text evidence="1">The sequence shown here is derived from an EMBL/GenBank/DDBJ whole genome shotgun (WGS) entry which is preliminary data.</text>
</comment>
<evidence type="ECO:0000313" key="2">
    <source>
        <dbReference type="Proteomes" id="UP000429607"/>
    </source>
</evidence>